<name>A0ACB8R6R5_9AGAM</name>
<keyword evidence="2" id="KW-1185">Reference proteome</keyword>
<evidence type="ECO:0000313" key="2">
    <source>
        <dbReference type="Proteomes" id="UP000814033"/>
    </source>
</evidence>
<accession>A0ACB8R6R5</accession>
<proteinExistence type="predicted"/>
<comment type="caution">
    <text evidence="1">The sequence shown here is derived from an EMBL/GenBank/DDBJ whole genome shotgun (WGS) entry which is preliminary data.</text>
</comment>
<dbReference type="EMBL" id="MU276273">
    <property type="protein sequence ID" value="KAI0039693.1"/>
    <property type="molecule type" value="Genomic_DNA"/>
</dbReference>
<protein>
    <submittedName>
        <fullName evidence="1">Uncharacterized protein</fullName>
    </submittedName>
</protein>
<reference evidence="1" key="2">
    <citation type="journal article" date="2022" name="New Phytol.">
        <title>Evolutionary transition to the ectomycorrhizal habit in the genomes of a hyperdiverse lineage of mushroom-forming fungi.</title>
        <authorList>
            <person name="Looney B."/>
            <person name="Miyauchi S."/>
            <person name="Morin E."/>
            <person name="Drula E."/>
            <person name="Courty P.E."/>
            <person name="Kohler A."/>
            <person name="Kuo A."/>
            <person name="LaButti K."/>
            <person name="Pangilinan J."/>
            <person name="Lipzen A."/>
            <person name="Riley R."/>
            <person name="Andreopoulos W."/>
            <person name="He G."/>
            <person name="Johnson J."/>
            <person name="Nolan M."/>
            <person name="Tritt A."/>
            <person name="Barry K.W."/>
            <person name="Grigoriev I.V."/>
            <person name="Nagy L.G."/>
            <person name="Hibbett D."/>
            <person name="Henrissat B."/>
            <person name="Matheny P.B."/>
            <person name="Labbe J."/>
            <person name="Martin F.M."/>
        </authorList>
    </citation>
    <scope>NUCLEOTIDE SEQUENCE</scope>
    <source>
        <strain evidence="1">FP105234-sp</strain>
    </source>
</reference>
<gene>
    <name evidence="1" type="ORF">FA95DRAFT_1566999</name>
</gene>
<reference evidence="1" key="1">
    <citation type="submission" date="2021-02" db="EMBL/GenBank/DDBJ databases">
        <authorList>
            <consortium name="DOE Joint Genome Institute"/>
            <person name="Ahrendt S."/>
            <person name="Looney B.P."/>
            <person name="Miyauchi S."/>
            <person name="Morin E."/>
            <person name="Drula E."/>
            <person name="Courty P.E."/>
            <person name="Chicoki N."/>
            <person name="Fauchery L."/>
            <person name="Kohler A."/>
            <person name="Kuo A."/>
            <person name="Labutti K."/>
            <person name="Pangilinan J."/>
            <person name="Lipzen A."/>
            <person name="Riley R."/>
            <person name="Andreopoulos W."/>
            <person name="He G."/>
            <person name="Johnson J."/>
            <person name="Barry K.W."/>
            <person name="Grigoriev I.V."/>
            <person name="Nagy L."/>
            <person name="Hibbett D."/>
            <person name="Henrissat B."/>
            <person name="Matheny P.B."/>
            <person name="Labbe J."/>
            <person name="Martin F."/>
        </authorList>
    </citation>
    <scope>NUCLEOTIDE SEQUENCE</scope>
    <source>
        <strain evidence="1">FP105234-sp</strain>
    </source>
</reference>
<dbReference type="Proteomes" id="UP000814033">
    <property type="component" value="Unassembled WGS sequence"/>
</dbReference>
<organism evidence="1 2">
    <name type="scientific">Auriscalpium vulgare</name>
    <dbReference type="NCBI Taxonomy" id="40419"/>
    <lineage>
        <taxon>Eukaryota</taxon>
        <taxon>Fungi</taxon>
        <taxon>Dikarya</taxon>
        <taxon>Basidiomycota</taxon>
        <taxon>Agaricomycotina</taxon>
        <taxon>Agaricomycetes</taxon>
        <taxon>Russulales</taxon>
        <taxon>Auriscalpiaceae</taxon>
        <taxon>Auriscalpium</taxon>
    </lineage>
</organism>
<evidence type="ECO:0000313" key="1">
    <source>
        <dbReference type="EMBL" id="KAI0039693.1"/>
    </source>
</evidence>
<sequence length="115" mass="12175">MPTTVNRIPAYAVLSGTASESILSLSFVLASPLLHDLRSSAELRVGHVFRATVTVDCTLASNIACDVDDWYSPDTGTIRVNGPPTRPRPPHPAASHSHRSHAGISLSPFASSSMP</sequence>